<protein>
    <submittedName>
        <fullName evidence="1">Uncharacterized protein</fullName>
    </submittedName>
</protein>
<dbReference type="AlphaFoldDB" id="A0A369XGV0"/>
<proteinExistence type="predicted"/>
<name>A0A369XGV0_9PROT</name>
<accession>A0A369XGV0</accession>
<dbReference type="Proteomes" id="UP000253831">
    <property type="component" value="Unassembled WGS sequence"/>
</dbReference>
<gene>
    <name evidence="1" type="ORF">DVS81_17210</name>
</gene>
<evidence type="ECO:0000313" key="1">
    <source>
        <dbReference type="EMBL" id="RDE49321.1"/>
    </source>
</evidence>
<dbReference type="EMBL" id="QPGA01000046">
    <property type="protein sequence ID" value="RDE49321.1"/>
    <property type="molecule type" value="Genomic_DNA"/>
</dbReference>
<comment type="caution">
    <text evidence="1">The sequence shown here is derived from an EMBL/GenBank/DDBJ whole genome shotgun (WGS) entry which is preliminary data.</text>
</comment>
<organism evidence="1 2">
    <name type="scientific">Candidatus Accumulibacter meliphilus</name>
    <dbReference type="NCBI Taxonomy" id="2211374"/>
    <lineage>
        <taxon>Bacteria</taxon>
        <taxon>Pseudomonadati</taxon>
        <taxon>Pseudomonadota</taxon>
        <taxon>Betaproteobacteria</taxon>
        <taxon>Candidatus Accumulibacter</taxon>
    </lineage>
</organism>
<sequence>MKTTLSHEQMTMIVERATRERNAALSDFIATFADKMLDATARGFEKFVNTLRVDARTGF</sequence>
<reference evidence="1 2" key="1">
    <citation type="submission" date="2018-05" db="EMBL/GenBank/DDBJ databases">
        <title>Integrated omic analyses show evidence that a Ca. Accumulibacter phosphatis strain performs denitrification under micro-aerobic conditions.</title>
        <authorList>
            <person name="Camejo P.Y."/>
            <person name="Katherine M.D."/>
            <person name="Daniel N.R."/>
        </authorList>
    </citation>
    <scope>NUCLEOTIDE SEQUENCE [LARGE SCALE GENOMIC DNA]</scope>
    <source>
        <strain evidence="1">UW-LDO-IC</strain>
    </source>
</reference>
<evidence type="ECO:0000313" key="2">
    <source>
        <dbReference type="Proteomes" id="UP000253831"/>
    </source>
</evidence>